<comment type="similarity">
    <text evidence="1">Belongs to the mTERF family.</text>
</comment>
<gene>
    <name evidence="4" type="ORF">H5410_023066</name>
</gene>
<accession>A0A9J5ZFT8</accession>
<keyword evidence="3" id="KW-0809">Transit peptide</keyword>
<evidence type="ECO:0000313" key="5">
    <source>
        <dbReference type="Proteomes" id="UP000824120"/>
    </source>
</evidence>
<dbReference type="Proteomes" id="UP000824120">
    <property type="component" value="Chromosome 4"/>
</dbReference>
<keyword evidence="2" id="KW-0804">Transcription</keyword>
<keyword evidence="2" id="KW-0805">Transcription regulation</keyword>
<dbReference type="PANTHER" id="PTHR13068:SF212">
    <property type="match status" value="1"/>
</dbReference>
<keyword evidence="5" id="KW-1185">Reference proteome</keyword>
<sequence length="411" mass="46675">MFGVGKNGGKRHFISMYCIKLELFCSSTTTPNLMPEFLVNSLGFSTEKAISASSKVTCLKPGNNKPNLVLNFFKQIGLDNTQIKILVYPVPRLLFADVGKTLEPKVRVLQEIGLSGSDLVRVISKSGPFLRTGLDTSIRPSLEYLRKLFGKDETVAKVLKRSPALLHYRLDRVMARNILFFLNHGCSSLDIEKLILRNPTFFVQKLEWLEDIVQKDSRMFYYGVEMLSSLSKSSLEMKLGIFRSFGWSDSDIITMVQRLPLCLTTSEVKLRNVLTFFMEELRYESSYVARHPTLIMFSLEKRVLPRIKIWQLLKEKQVIKKVPCFYTVIKCSEREFLENYVLPVRDEIPEITHDVLVSSLSEILLESFEDEVTVGKGSAMVRYSIASKSLPCSILTGLLLPINSSALVSVL</sequence>
<evidence type="ECO:0000256" key="2">
    <source>
        <dbReference type="ARBA" id="ARBA00022472"/>
    </source>
</evidence>
<dbReference type="SMART" id="SM00733">
    <property type="entry name" value="Mterf"/>
    <property type="match status" value="7"/>
</dbReference>
<protein>
    <submittedName>
        <fullName evidence="4">Uncharacterized protein</fullName>
    </submittedName>
</protein>
<evidence type="ECO:0000256" key="1">
    <source>
        <dbReference type="ARBA" id="ARBA00007692"/>
    </source>
</evidence>
<keyword evidence="2" id="KW-0806">Transcription termination</keyword>
<dbReference type="GO" id="GO:0006353">
    <property type="term" value="P:DNA-templated transcription termination"/>
    <property type="evidence" value="ECO:0007669"/>
    <property type="project" value="UniProtKB-KW"/>
</dbReference>
<organism evidence="4 5">
    <name type="scientific">Solanum commersonii</name>
    <name type="common">Commerson's wild potato</name>
    <name type="synonym">Commerson's nightshade</name>
    <dbReference type="NCBI Taxonomy" id="4109"/>
    <lineage>
        <taxon>Eukaryota</taxon>
        <taxon>Viridiplantae</taxon>
        <taxon>Streptophyta</taxon>
        <taxon>Embryophyta</taxon>
        <taxon>Tracheophyta</taxon>
        <taxon>Spermatophyta</taxon>
        <taxon>Magnoliopsida</taxon>
        <taxon>eudicotyledons</taxon>
        <taxon>Gunneridae</taxon>
        <taxon>Pentapetalae</taxon>
        <taxon>asterids</taxon>
        <taxon>lamiids</taxon>
        <taxon>Solanales</taxon>
        <taxon>Solanaceae</taxon>
        <taxon>Solanoideae</taxon>
        <taxon>Solaneae</taxon>
        <taxon>Solanum</taxon>
    </lineage>
</organism>
<evidence type="ECO:0000256" key="3">
    <source>
        <dbReference type="ARBA" id="ARBA00022946"/>
    </source>
</evidence>
<dbReference type="Gene3D" id="1.25.70.10">
    <property type="entry name" value="Transcription termination factor 3, mitochondrial"/>
    <property type="match status" value="1"/>
</dbReference>
<evidence type="ECO:0000313" key="4">
    <source>
        <dbReference type="EMBL" id="KAG5611785.1"/>
    </source>
</evidence>
<proteinExistence type="inferred from homology"/>
<reference evidence="4 5" key="1">
    <citation type="submission" date="2020-09" db="EMBL/GenBank/DDBJ databases">
        <title>De no assembly of potato wild relative species, Solanum commersonii.</title>
        <authorList>
            <person name="Cho K."/>
        </authorList>
    </citation>
    <scope>NUCLEOTIDE SEQUENCE [LARGE SCALE GENOMIC DNA]</scope>
    <source>
        <strain evidence="4">LZ3.2</strain>
        <tissue evidence="4">Leaf</tissue>
    </source>
</reference>
<comment type="caution">
    <text evidence="4">The sequence shown here is derived from an EMBL/GenBank/DDBJ whole genome shotgun (WGS) entry which is preliminary data.</text>
</comment>
<dbReference type="InterPro" id="IPR003690">
    <property type="entry name" value="MTERF"/>
</dbReference>
<name>A0A9J5ZFT8_SOLCO</name>
<dbReference type="PANTHER" id="PTHR13068">
    <property type="entry name" value="CGI-12 PROTEIN-RELATED"/>
    <property type="match status" value="1"/>
</dbReference>
<dbReference type="OrthoDB" id="637682at2759"/>
<dbReference type="FunFam" id="1.25.70.10:FF:000001">
    <property type="entry name" value="Mitochondrial transcription termination factor-like"/>
    <property type="match status" value="1"/>
</dbReference>
<dbReference type="InterPro" id="IPR038538">
    <property type="entry name" value="MTERF_sf"/>
</dbReference>
<dbReference type="AlphaFoldDB" id="A0A9J5ZFT8"/>
<dbReference type="GO" id="GO:0003676">
    <property type="term" value="F:nucleic acid binding"/>
    <property type="evidence" value="ECO:0007669"/>
    <property type="project" value="InterPro"/>
</dbReference>
<dbReference type="Pfam" id="PF02536">
    <property type="entry name" value="mTERF"/>
    <property type="match status" value="2"/>
</dbReference>
<dbReference type="EMBL" id="JACXVP010000004">
    <property type="protein sequence ID" value="KAG5611785.1"/>
    <property type="molecule type" value="Genomic_DNA"/>
</dbReference>